<proteinExistence type="predicted"/>
<dbReference type="Proteomes" id="UP000789901">
    <property type="component" value="Unassembled WGS sequence"/>
</dbReference>
<organism evidence="1 2">
    <name type="scientific">Gigaspora margarita</name>
    <dbReference type="NCBI Taxonomy" id="4874"/>
    <lineage>
        <taxon>Eukaryota</taxon>
        <taxon>Fungi</taxon>
        <taxon>Fungi incertae sedis</taxon>
        <taxon>Mucoromycota</taxon>
        <taxon>Glomeromycotina</taxon>
        <taxon>Glomeromycetes</taxon>
        <taxon>Diversisporales</taxon>
        <taxon>Gigasporaceae</taxon>
        <taxon>Gigaspora</taxon>
    </lineage>
</organism>
<feature type="non-terminal residue" evidence="1">
    <location>
        <position position="1"/>
    </location>
</feature>
<reference evidence="1 2" key="1">
    <citation type="submission" date="2021-06" db="EMBL/GenBank/DDBJ databases">
        <authorList>
            <person name="Kallberg Y."/>
            <person name="Tangrot J."/>
            <person name="Rosling A."/>
        </authorList>
    </citation>
    <scope>NUCLEOTIDE SEQUENCE [LARGE SCALE GENOMIC DNA]</scope>
    <source>
        <strain evidence="1 2">120-4 pot B 10/14</strain>
    </source>
</reference>
<accession>A0ABN7UV22</accession>
<name>A0ABN7UV22_GIGMA</name>
<keyword evidence="2" id="KW-1185">Reference proteome</keyword>
<dbReference type="EMBL" id="CAJVQB010006331">
    <property type="protein sequence ID" value="CAG8682094.1"/>
    <property type="molecule type" value="Genomic_DNA"/>
</dbReference>
<comment type="caution">
    <text evidence="1">The sequence shown here is derived from an EMBL/GenBank/DDBJ whole genome shotgun (WGS) entry which is preliminary data.</text>
</comment>
<evidence type="ECO:0000313" key="1">
    <source>
        <dbReference type="EMBL" id="CAG8682094.1"/>
    </source>
</evidence>
<protein>
    <submittedName>
        <fullName evidence="1">33897_t:CDS:1</fullName>
    </submittedName>
</protein>
<sequence length="78" mass="8581">AVMYILVIQGCHGFPCTIGHFLHYPENSILPHKVPLHANEIAGFVNRHEQTKYTSGGILADIEDTPKKSASVQIPVET</sequence>
<evidence type="ECO:0000313" key="2">
    <source>
        <dbReference type="Proteomes" id="UP000789901"/>
    </source>
</evidence>
<gene>
    <name evidence="1" type="ORF">GMARGA_LOCUS11021</name>
</gene>